<dbReference type="InterPro" id="IPR004017">
    <property type="entry name" value="Cys_rich_dom"/>
</dbReference>
<evidence type="ECO:0000256" key="4">
    <source>
        <dbReference type="ARBA" id="ARBA00023004"/>
    </source>
</evidence>
<evidence type="ECO:0000313" key="9">
    <source>
        <dbReference type="Proteomes" id="UP000051242"/>
    </source>
</evidence>
<evidence type="ECO:0000256" key="5">
    <source>
        <dbReference type="ARBA" id="ARBA00023014"/>
    </source>
</evidence>
<dbReference type="AlphaFoldDB" id="A0A0R2T823"/>
<feature type="region of interest" description="Disordered" evidence="6">
    <location>
        <begin position="1"/>
        <end position="25"/>
    </location>
</feature>
<evidence type="ECO:0000256" key="6">
    <source>
        <dbReference type="SAM" id="MobiDB-lite"/>
    </source>
</evidence>
<dbReference type="PANTHER" id="PTHR32479:SF19">
    <property type="entry name" value="ANAEROBIC GLYCEROL-3-PHOSPHATE DEHYDROGENASE SUBUNIT C"/>
    <property type="match status" value="1"/>
</dbReference>
<keyword evidence="5" id="KW-0411">Iron-sulfur</keyword>
<protein>
    <submittedName>
        <fullName evidence="8">Fe-S oxidoreductase</fullName>
    </submittedName>
</protein>
<dbReference type="Pfam" id="PF02754">
    <property type="entry name" value="CCG"/>
    <property type="match status" value="2"/>
</dbReference>
<evidence type="ECO:0000256" key="2">
    <source>
        <dbReference type="ARBA" id="ARBA00022723"/>
    </source>
</evidence>
<dbReference type="GO" id="GO:0016491">
    <property type="term" value="F:oxidoreductase activity"/>
    <property type="evidence" value="ECO:0007669"/>
    <property type="project" value="UniProtKB-ARBA"/>
</dbReference>
<sequence>MAHEGREGGLDAPTRHPLNQNDPQFWDEDNLNKELERVYDICHGCRRCVSLCNAFPTLFDLIDESPTLEVDGIDVADYNKVVDQCYLCDLCYLTKCPYVPPHEWNVDFPHLMLRAKAINFKKGDTKFRDNIITSTDMIGKVASLPGINTLVNVGNKTAPIRAMLDKTLGIHKDAKLPPYTSKPARKTHGALIFDPQKAADKAIENQAANATVHERVTLFTTCYCNYNEPSIADSVIKVFEHNGVGVDLAAREHCCGMPKLELGDLKTVEKLMEKNIPALYETVKAGNVIVAAVPSCVLMFKQELPLMFPENEQVQAVAKAFFDPFEYLHKLHKEGRLNLDFKHSLGNVSYHVACHQRVQNIGPKTKLVLELIQDTMVKNIERCSGHDGTYGVKSETLEFANKIARPIVKQIEQQAPDHYGSDCPVAGRHIENNLKNKAKDSQDAIHPLDLLCLAYGI</sequence>
<gene>
    <name evidence="8" type="ORF">ABR85_10655</name>
</gene>
<evidence type="ECO:0000256" key="1">
    <source>
        <dbReference type="ARBA" id="ARBA00022485"/>
    </source>
</evidence>
<feature type="domain" description="Cysteine-rich" evidence="7">
    <location>
        <begin position="348"/>
        <end position="423"/>
    </location>
</feature>
<comment type="caution">
    <text evidence="8">The sequence shown here is derived from an EMBL/GenBank/DDBJ whole genome shotgun (WGS) entry which is preliminary data.</text>
</comment>
<dbReference type="GO" id="GO:0051539">
    <property type="term" value="F:4 iron, 4 sulfur cluster binding"/>
    <property type="evidence" value="ECO:0007669"/>
    <property type="project" value="UniProtKB-KW"/>
</dbReference>
<evidence type="ECO:0000313" key="8">
    <source>
        <dbReference type="EMBL" id="KRO83159.1"/>
    </source>
</evidence>
<organism evidence="8 9">
    <name type="scientific">OM182 bacterium BACL3 MAG-120619-bin3</name>
    <dbReference type="NCBI Taxonomy" id="1655593"/>
    <lineage>
        <taxon>Bacteria</taxon>
        <taxon>Pseudomonadati</taxon>
        <taxon>Pseudomonadota</taxon>
        <taxon>Gammaproteobacteria</taxon>
        <taxon>OMG group</taxon>
        <taxon>OM182 clade</taxon>
    </lineage>
</organism>
<keyword evidence="1" id="KW-0004">4Fe-4S</keyword>
<dbReference type="EMBL" id="LICD01000023">
    <property type="protein sequence ID" value="KRO83159.1"/>
    <property type="molecule type" value="Genomic_DNA"/>
</dbReference>
<keyword evidence="4" id="KW-0408">Iron</keyword>
<keyword evidence="3" id="KW-0677">Repeat</keyword>
<reference evidence="8 9" key="1">
    <citation type="submission" date="2015-10" db="EMBL/GenBank/DDBJ databases">
        <title>Metagenome-Assembled Genomes uncover a global brackish microbiome.</title>
        <authorList>
            <person name="Hugerth L.W."/>
            <person name="Larsson J."/>
            <person name="Alneberg J."/>
            <person name="Lindh M.V."/>
            <person name="Legrand C."/>
            <person name="Pinhassi J."/>
            <person name="Andersson A.F."/>
        </authorList>
    </citation>
    <scope>NUCLEOTIDE SEQUENCE [LARGE SCALE GENOMIC DNA]</scope>
    <source>
        <strain evidence="8">BACL22 MAG-120619-bin3</strain>
    </source>
</reference>
<dbReference type="PANTHER" id="PTHR32479">
    <property type="entry name" value="GLYCOLATE OXIDASE IRON-SULFUR SUBUNIT"/>
    <property type="match status" value="1"/>
</dbReference>
<keyword evidence="2" id="KW-0479">Metal-binding</keyword>
<dbReference type="GO" id="GO:0046872">
    <property type="term" value="F:metal ion binding"/>
    <property type="evidence" value="ECO:0007669"/>
    <property type="project" value="UniProtKB-KW"/>
</dbReference>
<evidence type="ECO:0000256" key="3">
    <source>
        <dbReference type="ARBA" id="ARBA00022737"/>
    </source>
</evidence>
<dbReference type="Proteomes" id="UP000051242">
    <property type="component" value="Unassembled WGS sequence"/>
</dbReference>
<proteinExistence type="predicted"/>
<name>A0A0R2T823_9GAMM</name>
<accession>A0A0R2T823</accession>
<feature type="domain" description="Cysteine-rich" evidence="7">
    <location>
        <begin position="216"/>
        <end position="301"/>
    </location>
</feature>
<evidence type="ECO:0000259" key="7">
    <source>
        <dbReference type="Pfam" id="PF02754"/>
    </source>
</evidence>
<dbReference type="SUPFAM" id="SSF54862">
    <property type="entry name" value="4Fe-4S ferredoxins"/>
    <property type="match status" value="1"/>
</dbReference>